<sequence length="269" mass="30344">MDSEEPTTMEKLPLEIVEHILKFLDAHDRMNCVLVCRKFLFALVRSLPLPKTIRLLYSGCPCHAETNSILLEDELIKNQITDSDAHKILSQCVAAPLTSLTLSNCDFQKVRPWTLALIAQLNKLQRVEFDSCRFSISESMLIRSIFAASFATLTTVEMKQCLLITDKLARSISRNCPKLETFSVSGCKSVSTFSVLAMIETALYREKPMLTVHVEDTMFCAQQLADYMSSPLFCSKNDWSLVPTHIVLGYEKPAVIAEHRAARCVLIYV</sequence>
<dbReference type="InterPro" id="IPR001810">
    <property type="entry name" value="F-box_dom"/>
</dbReference>
<dbReference type="Gene3D" id="3.80.10.10">
    <property type="entry name" value="Ribonuclease Inhibitor"/>
    <property type="match status" value="1"/>
</dbReference>
<evidence type="ECO:0000259" key="1">
    <source>
        <dbReference type="PROSITE" id="PS50181"/>
    </source>
</evidence>
<organism evidence="2 3">
    <name type="scientific">Diploscapter pachys</name>
    <dbReference type="NCBI Taxonomy" id="2018661"/>
    <lineage>
        <taxon>Eukaryota</taxon>
        <taxon>Metazoa</taxon>
        <taxon>Ecdysozoa</taxon>
        <taxon>Nematoda</taxon>
        <taxon>Chromadorea</taxon>
        <taxon>Rhabditida</taxon>
        <taxon>Rhabditina</taxon>
        <taxon>Rhabditomorpha</taxon>
        <taxon>Rhabditoidea</taxon>
        <taxon>Rhabditidae</taxon>
        <taxon>Diploscapter</taxon>
    </lineage>
</organism>
<gene>
    <name evidence="2" type="ORF">WR25_21441</name>
</gene>
<accession>A0A2A2K0I4</accession>
<dbReference type="EMBL" id="LIAE01009934">
    <property type="protein sequence ID" value="PAV67400.1"/>
    <property type="molecule type" value="Genomic_DNA"/>
</dbReference>
<feature type="domain" description="F-box" evidence="1">
    <location>
        <begin position="6"/>
        <end position="56"/>
    </location>
</feature>
<dbReference type="SUPFAM" id="SSF81383">
    <property type="entry name" value="F-box domain"/>
    <property type="match status" value="1"/>
</dbReference>
<name>A0A2A2K0I4_9BILA</name>
<comment type="caution">
    <text evidence="2">The sequence shown here is derived from an EMBL/GenBank/DDBJ whole genome shotgun (WGS) entry which is preliminary data.</text>
</comment>
<dbReference type="Proteomes" id="UP000218231">
    <property type="component" value="Unassembled WGS sequence"/>
</dbReference>
<reference evidence="2 3" key="1">
    <citation type="journal article" date="2017" name="Curr. Biol.">
        <title>Genome architecture and evolution of a unichromosomal asexual nematode.</title>
        <authorList>
            <person name="Fradin H."/>
            <person name="Zegar C."/>
            <person name="Gutwein M."/>
            <person name="Lucas J."/>
            <person name="Kovtun M."/>
            <person name="Corcoran D."/>
            <person name="Baugh L.R."/>
            <person name="Kiontke K."/>
            <person name="Gunsalus K."/>
            <person name="Fitch D.H."/>
            <person name="Piano F."/>
        </authorList>
    </citation>
    <scope>NUCLEOTIDE SEQUENCE [LARGE SCALE GENOMIC DNA]</scope>
    <source>
        <strain evidence="2">PF1309</strain>
    </source>
</reference>
<dbReference type="Pfam" id="PF00646">
    <property type="entry name" value="F-box"/>
    <property type="match status" value="1"/>
</dbReference>
<dbReference type="CDD" id="cd09917">
    <property type="entry name" value="F-box_SF"/>
    <property type="match status" value="1"/>
</dbReference>
<protein>
    <recommendedName>
        <fullName evidence="1">F-box domain-containing protein</fullName>
    </recommendedName>
</protein>
<evidence type="ECO:0000313" key="2">
    <source>
        <dbReference type="EMBL" id="PAV67400.1"/>
    </source>
</evidence>
<proteinExistence type="predicted"/>
<dbReference type="SUPFAM" id="SSF52047">
    <property type="entry name" value="RNI-like"/>
    <property type="match status" value="1"/>
</dbReference>
<dbReference type="PROSITE" id="PS50181">
    <property type="entry name" value="FBOX"/>
    <property type="match status" value="1"/>
</dbReference>
<keyword evidence="3" id="KW-1185">Reference proteome</keyword>
<dbReference type="AlphaFoldDB" id="A0A2A2K0I4"/>
<evidence type="ECO:0000313" key="3">
    <source>
        <dbReference type="Proteomes" id="UP000218231"/>
    </source>
</evidence>
<dbReference type="SMART" id="SM00256">
    <property type="entry name" value="FBOX"/>
    <property type="match status" value="1"/>
</dbReference>
<dbReference type="InterPro" id="IPR032675">
    <property type="entry name" value="LRR_dom_sf"/>
</dbReference>
<dbReference type="OrthoDB" id="10257471at2759"/>
<dbReference type="InterPro" id="IPR036047">
    <property type="entry name" value="F-box-like_dom_sf"/>
</dbReference>
<dbReference type="STRING" id="2018661.A0A2A2K0I4"/>